<gene>
    <name evidence="2" type="ORF">QBC47DRAFT_368838</name>
</gene>
<dbReference type="Proteomes" id="UP001239445">
    <property type="component" value="Unassembled WGS sequence"/>
</dbReference>
<dbReference type="PANTHER" id="PTHR28002">
    <property type="entry name" value="MIOREX COMPLEX COMPONENT 11"/>
    <property type="match status" value="1"/>
</dbReference>
<dbReference type="PANTHER" id="PTHR28002:SF1">
    <property type="entry name" value="MIOREX COMPLEX COMPONENT 11"/>
    <property type="match status" value="1"/>
</dbReference>
<protein>
    <submittedName>
        <fullName evidence="2">Uncharacterized protein</fullName>
    </submittedName>
</protein>
<organism evidence="2 3">
    <name type="scientific">Echria macrotheca</name>
    <dbReference type="NCBI Taxonomy" id="438768"/>
    <lineage>
        <taxon>Eukaryota</taxon>
        <taxon>Fungi</taxon>
        <taxon>Dikarya</taxon>
        <taxon>Ascomycota</taxon>
        <taxon>Pezizomycotina</taxon>
        <taxon>Sordariomycetes</taxon>
        <taxon>Sordariomycetidae</taxon>
        <taxon>Sordariales</taxon>
        <taxon>Schizotheciaceae</taxon>
        <taxon>Echria</taxon>
    </lineage>
</organism>
<sequence>MPLGAFFLPTFTPNPTSRIFSPLLSLAELAKRSRKGSSRSSLIRGRSEFAFLRYYLPGYHCSKQKTATRELTPPRQLEHKHKSHLYLTQAIRLYTKERTETMRRLISTLLRRPRRPPSPPNLSTTTRTTTTTLPKPRRRHLSSSPNPQPPQPQPTSSASSERASKILSRLPPSLQKYTHRLRTAPLSHILAFLVLHELTAIVPLVSLFALFHYTTLSSPALGVVERYLSGYIAEGAARFERYFKRRGWFGFSSSPSSSSQDEGGEVGKKGEKYRVVVEVAVAYAITKALLPLRIVGSLWATPWFAGVMGRVRRVLINLRRGK</sequence>
<dbReference type="Pfam" id="PF10306">
    <property type="entry name" value="FLILHELTA"/>
    <property type="match status" value="1"/>
</dbReference>
<dbReference type="EMBL" id="MU839827">
    <property type="protein sequence ID" value="KAK1761018.1"/>
    <property type="molecule type" value="Genomic_DNA"/>
</dbReference>
<evidence type="ECO:0000313" key="3">
    <source>
        <dbReference type="Proteomes" id="UP001239445"/>
    </source>
</evidence>
<feature type="region of interest" description="Disordered" evidence="1">
    <location>
        <begin position="106"/>
        <end position="163"/>
    </location>
</feature>
<accession>A0AAJ0BMI0</accession>
<name>A0AAJ0BMI0_9PEZI</name>
<proteinExistence type="predicted"/>
<comment type="caution">
    <text evidence="2">The sequence shown here is derived from an EMBL/GenBank/DDBJ whole genome shotgun (WGS) entry which is preliminary data.</text>
</comment>
<dbReference type="GO" id="GO:0005739">
    <property type="term" value="C:mitochondrion"/>
    <property type="evidence" value="ECO:0007669"/>
    <property type="project" value="TreeGrafter"/>
</dbReference>
<evidence type="ECO:0000313" key="2">
    <source>
        <dbReference type="EMBL" id="KAK1761018.1"/>
    </source>
</evidence>
<dbReference type="AlphaFoldDB" id="A0AAJ0BMI0"/>
<feature type="compositionally biased region" description="Low complexity" evidence="1">
    <location>
        <begin position="121"/>
        <end position="134"/>
    </location>
</feature>
<reference evidence="2" key="1">
    <citation type="submission" date="2023-06" db="EMBL/GenBank/DDBJ databases">
        <title>Genome-scale phylogeny and comparative genomics of the fungal order Sordariales.</title>
        <authorList>
            <consortium name="Lawrence Berkeley National Laboratory"/>
            <person name="Hensen N."/>
            <person name="Bonometti L."/>
            <person name="Westerberg I."/>
            <person name="Brannstrom I.O."/>
            <person name="Guillou S."/>
            <person name="Cros-Aarteil S."/>
            <person name="Calhoun S."/>
            <person name="Haridas S."/>
            <person name="Kuo A."/>
            <person name="Mondo S."/>
            <person name="Pangilinan J."/>
            <person name="Riley R."/>
            <person name="Labutti K."/>
            <person name="Andreopoulos B."/>
            <person name="Lipzen A."/>
            <person name="Chen C."/>
            <person name="Yanf M."/>
            <person name="Daum C."/>
            <person name="Ng V."/>
            <person name="Clum A."/>
            <person name="Steindorff A."/>
            <person name="Ohm R."/>
            <person name="Martin F."/>
            <person name="Silar P."/>
            <person name="Natvig D."/>
            <person name="Lalanne C."/>
            <person name="Gautier V."/>
            <person name="Ament-Velasquez S.L."/>
            <person name="Kruys A."/>
            <person name="Hutchinson M.I."/>
            <person name="Powell A.J."/>
            <person name="Barry K."/>
            <person name="Miller A.N."/>
            <person name="Grigoriev I.V."/>
            <person name="Debuchy R."/>
            <person name="Gladieux P."/>
            <person name="Thoren M.H."/>
            <person name="Johannesson H."/>
        </authorList>
    </citation>
    <scope>NUCLEOTIDE SEQUENCE</scope>
    <source>
        <strain evidence="2">PSN4</strain>
    </source>
</reference>
<evidence type="ECO:0000256" key="1">
    <source>
        <dbReference type="SAM" id="MobiDB-lite"/>
    </source>
</evidence>
<dbReference type="InterPro" id="IPR018811">
    <property type="entry name" value="MRX11"/>
</dbReference>
<keyword evidence="3" id="KW-1185">Reference proteome</keyword>